<reference evidence="3 4" key="1">
    <citation type="submission" date="2017-06" db="EMBL/GenBank/DDBJ databases">
        <title>Comparative genomic analysis of Ambrosia Fusariam Clade fungi.</title>
        <authorList>
            <person name="Stajich J.E."/>
            <person name="Carrillo J."/>
            <person name="Kijimoto T."/>
            <person name="Eskalen A."/>
            <person name="O'Donnell K."/>
            <person name="Kasson M."/>
        </authorList>
    </citation>
    <scope>NUCLEOTIDE SEQUENCE [LARGE SCALE GENOMIC DNA]</scope>
    <source>
        <strain evidence="3">UCR3666</strain>
    </source>
</reference>
<dbReference type="Proteomes" id="UP000277212">
    <property type="component" value="Unassembled WGS sequence"/>
</dbReference>
<keyword evidence="4" id="KW-1185">Reference proteome</keyword>
<dbReference type="EMBL" id="NKUJ01000027">
    <property type="protein sequence ID" value="RMJ17825.1"/>
    <property type="molecule type" value="Genomic_DNA"/>
</dbReference>
<evidence type="ECO:0000259" key="2">
    <source>
        <dbReference type="PROSITE" id="PS50181"/>
    </source>
</evidence>
<proteinExistence type="predicted"/>
<evidence type="ECO:0000313" key="3">
    <source>
        <dbReference type="EMBL" id="RMJ17825.1"/>
    </source>
</evidence>
<name>A0A3M2SKK6_9HYPO</name>
<organism evidence="3 4">
    <name type="scientific">Fusarium kuroshium</name>
    <dbReference type="NCBI Taxonomy" id="2010991"/>
    <lineage>
        <taxon>Eukaryota</taxon>
        <taxon>Fungi</taxon>
        <taxon>Dikarya</taxon>
        <taxon>Ascomycota</taxon>
        <taxon>Pezizomycotina</taxon>
        <taxon>Sordariomycetes</taxon>
        <taxon>Hypocreomycetidae</taxon>
        <taxon>Hypocreales</taxon>
        <taxon>Nectriaceae</taxon>
        <taxon>Fusarium</taxon>
        <taxon>Fusarium solani species complex</taxon>
    </lineage>
</organism>
<feature type="region of interest" description="Disordered" evidence="1">
    <location>
        <begin position="387"/>
        <end position="412"/>
    </location>
</feature>
<sequence>MPPRKCIKRGANPPVEAPAEAPAEAPVEVLVKGQKPFPLLMLPQLALHLIFSYLKPSEMDGISRSSPSLRSLLLPYVFYAVRFEGTAAEVSNQLEAFLYHRRQKFMTPLWESVRCFTVSPRSIRDKPSGVKVMYQLPKRILESLRRTVRVRTVILDFKTLASKTQERFVNSLKASSGWPEVTTLSVTAFCRHTETIAKHWLPGHIDGLSPRDTTDSSSISWNTPMPFGAMKNPAGQLTRMYLGHGLLAIQTKGALSIILEPWIGEKVCKGLEWFVVGYFATWHKVFPLNILNSVSESQKLDEGIQTLIKTLAMMPRLRRFAFWVERLRLGPSLVRQDWTVDCEPLTSAELDDWYTGMIQKIARSLPKLEQLAIMDRAGTVYMGTRTSEGDEMTVSREAEEVGSQRFPHGIED</sequence>
<comment type="caution">
    <text evidence="3">The sequence shown here is derived from an EMBL/GenBank/DDBJ whole genome shotgun (WGS) entry which is preliminary data.</text>
</comment>
<dbReference type="InterPro" id="IPR001810">
    <property type="entry name" value="F-box_dom"/>
</dbReference>
<dbReference type="OrthoDB" id="5097462at2759"/>
<gene>
    <name evidence="3" type="ORF">CDV36_002484</name>
</gene>
<evidence type="ECO:0000313" key="4">
    <source>
        <dbReference type="Proteomes" id="UP000277212"/>
    </source>
</evidence>
<accession>A0A3M2SKK6</accession>
<dbReference type="PROSITE" id="PS50181">
    <property type="entry name" value="FBOX"/>
    <property type="match status" value="1"/>
</dbReference>
<dbReference type="AlphaFoldDB" id="A0A3M2SKK6"/>
<feature type="domain" description="F-box" evidence="2">
    <location>
        <begin position="36"/>
        <end position="82"/>
    </location>
</feature>
<evidence type="ECO:0000256" key="1">
    <source>
        <dbReference type="SAM" id="MobiDB-lite"/>
    </source>
</evidence>
<protein>
    <recommendedName>
        <fullName evidence="2">F-box domain-containing protein</fullName>
    </recommendedName>
</protein>